<dbReference type="FunFam" id="3.90.1440.10:FF:000001">
    <property type="entry name" value="Preprotein translocase subunit SecA"/>
    <property type="match status" value="1"/>
</dbReference>
<dbReference type="HAMAP" id="MF_01382">
    <property type="entry name" value="SecA"/>
    <property type="match status" value="1"/>
</dbReference>
<dbReference type="Gene3D" id="1.10.3060.10">
    <property type="entry name" value="Helical scaffold and wing domains of SecA"/>
    <property type="match status" value="1"/>
</dbReference>
<dbReference type="InterPro" id="IPR036670">
    <property type="entry name" value="SecA_X-link_sf"/>
</dbReference>
<evidence type="ECO:0000256" key="9">
    <source>
        <dbReference type="ARBA" id="ARBA00022840"/>
    </source>
</evidence>
<keyword evidence="12 15" id="KW-0811">Translocation</keyword>
<evidence type="ECO:0000256" key="2">
    <source>
        <dbReference type="ARBA" id="ARBA00007650"/>
    </source>
</evidence>
<feature type="domain" description="SecA family profile" evidence="21">
    <location>
        <begin position="1"/>
        <end position="570"/>
    </location>
</feature>
<dbReference type="EMBL" id="CP049886">
    <property type="protein sequence ID" value="QIL46543.1"/>
    <property type="molecule type" value="Genomic_DNA"/>
</dbReference>
<keyword evidence="8" id="KW-0862">Zinc</keyword>
<evidence type="ECO:0000259" key="20">
    <source>
        <dbReference type="PROSITE" id="PS51194"/>
    </source>
</evidence>
<dbReference type="InterPro" id="IPR044722">
    <property type="entry name" value="SecA_SF2_C"/>
</dbReference>
<dbReference type="InterPro" id="IPR014018">
    <property type="entry name" value="SecA_motor_DEAD"/>
</dbReference>
<dbReference type="Pfam" id="PF07516">
    <property type="entry name" value="SecA_SW"/>
    <property type="match status" value="1"/>
</dbReference>
<keyword evidence="23" id="KW-1185">Reference proteome</keyword>
<dbReference type="PROSITE" id="PS01312">
    <property type="entry name" value="SECA"/>
    <property type="match status" value="1"/>
</dbReference>
<feature type="coiled-coil region" evidence="17">
    <location>
        <begin position="2"/>
        <end position="39"/>
    </location>
</feature>
<evidence type="ECO:0000256" key="5">
    <source>
        <dbReference type="ARBA" id="ARBA00022490"/>
    </source>
</evidence>
<dbReference type="GO" id="GO:0006605">
    <property type="term" value="P:protein targeting"/>
    <property type="evidence" value="ECO:0007669"/>
    <property type="project" value="UniProtKB-UniRule"/>
</dbReference>
<comment type="similarity">
    <text evidence="2 15 16">Belongs to the SecA family.</text>
</comment>
<comment type="catalytic activity">
    <reaction evidence="14 15">
        <text>ATP + H2O + cellular proteinSide 1 = ADP + phosphate + cellular proteinSide 2.</text>
        <dbReference type="EC" id="7.4.2.8"/>
    </reaction>
</comment>
<dbReference type="PROSITE" id="PS51196">
    <property type="entry name" value="SECA_MOTOR_DEAD"/>
    <property type="match status" value="1"/>
</dbReference>
<feature type="binding site" evidence="15">
    <location>
        <position position="492"/>
    </location>
    <ligand>
        <name>ATP</name>
        <dbReference type="ChEBI" id="CHEBI:30616"/>
    </ligand>
</feature>
<dbReference type="PROSITE" id="PS51192">
    <property type="entry name" value="HELICASE_ATP_BIND_1"/>
    <property type="match status" value="1"/>
</dbReference>
<dbReference type="SUPFAM" id="SSF52540">
    <property type="entry name" value="P-loop containing nucleoside triphosphate hydrolases"/>
    <property type="match status" value="2"/>
</dbReference>
<feature type="domain" description="Helicase ATP-binding" evidence="19">
    <location>
        <begin position="87"/>
        <end position="245"/>
    </location>
</feature>
<keyword evidence="13 15" id="KW-0472">Membrane</keyword>
<dbReference type="NCBIfam" id="NF009538">
    <property type="entry name" value="PRK12904.1"/>
    <property type="match status" value="1"/>
</dbReference>
<dbReference type="SMART" id="SM00958">
    <property type="entry name" value="SecA_PP_bind"/>
    <property type="match status" value="1"/>
</dbReference>
<comment type="function">
    <text evidence="15">Part of the Sec protein translocase complex. Interacts with the SecYEG preprotein conducting channel. Has a central role in coupling the hydrolysis of ATP to the transfer of proteins into and across the cell membrane, serving as an ATP-driven molecular motor driving the stepwise translocation of polypeptide chains across the membrane.</text>
</comment>
<comment type="subunit">
    <text evidence="15">Monomer and homodimer. Part of the essential Sec protein translocation apparatus which comprises SecA, SecYEG and auxiliary proteins SecDF. Other proteins may also be involved.</text>
</comment>
<evidence type="ECO:0000256" key="17">
    <source>
        <dbReference type="SAM" id="Coils"/>
    </source>
</evidence>
<keyword evidence="10 15" id="KW-0653">Protein transport</keyword>
<dbReference type="PANTHER" id="PTHR30612:SF0">
    <property type="entry name" value="CHLOROPLAST PROTEIN-TRANSPORTING ATPASE"/>
    <property type="match status" value="1"/>
</dbReference>
<evidence type="ECO:0000313" key="23">
    <source>
        <dbReference type="Proteomes" id="UP000500890"/>
    </source>
</evidence>
<dbReference type="SUPFAM" id="SSF81886">
    <property type="entry name" value="Helical scaffold and wing domains of SecA"/>
    <property type="match status" value="1"/>
</dbReference>
<feature type="compositionally biased region" description="Basic residues" evidence="18">
    <location>
        <begin position="832"/>
        <end position="842"/>
    </location>
</feature>
<dbReference type="GO" id="GO:0005886">
    <property type="term" value="C:plasma membrane"/>
    <property type="evidence" value="ECO:0007669"/>
    <property type="project" value="UniProtKB-SubCell"/>
</dbReference>
<dbReference type="AlphaFoldDB" id="A0A6G8ANP0"/>
<dbReference type="FunFam" id="3.40.50.300:FF:000429">
    <property type="entry name" value="Preprotein translocase subunit SecA"/>
    <property type="match status" value="1"/>
</dbReference>
<dbReference type="SUPFAM" id="SSF81767">
    <property type="entry name" value="Pre-protein crosslinking domain of SecA"/>
    <property type="match status" value="1"/>
</dbReference>
<dbReference type="NCBIfam" id="TIGR00963">
    <property type="entry name" value="secA"/>
    <property type="match status" value="1"/>
</dbReference>
<evidence type="ECO:0000256" key="13">
    <source>
        <dbReference type="ARBA" id="ARBA00023136"/>
    </source>
</evidence>
<comment type="subcellular location">
    <subcellularLocation>
        <location evidence="15">Cell membrane</location>
        <topology evidence="15">Peripheral membrane protein</topology>
        <orientation evidence="15">Cytoplasmic side</orientation>
    </subcellularLocation>
    <subcellularLocation>
        <location evidence="15">Cytoplasm</location>
    </subcellularLocation>
    <text evidence="15">Distribution is 50-50.</text>
</comment>
<dbReference type="FunFam" id="1.10.3060.10:FF:000002">
    <property type="entry name" value="Preprotein translocase subunit SecA"/>
    <property type="match status" value="1"/>
</dbReference>
<keyword evidence="9 15" id="KW-0067">ATP-binding</keyword>
<dbReference type="SMART" id="SM00957">
    <property type="entry name" value="SecA_DEAD"/>
    <property type="match status" value="1"/>
</dbReference>
<accession>A0A6G8ANP0</accession>
<dbReference type="EC" id="7.4.2.8" evidence="15"/>
<protein>
    <recommendedName>
        <fullName evidence="15 16">Protein translocase subunit SecA</fullName>
        <ecNumber evidence="15">7.4.2.8</ecNumber>
    </recommendedName>
</protein>
<dbReference type="GO" id="GO:0065002">
    <property type="term" value="P:intracellular protein transmembrane transport"/>
    <property type="evidence" value="ECO:0007669"/>
    <property type="project" value="UniProtKB-UniRule"/>
</dbReference>
<dbReference type="Proteomes" id="UP000500890">
    <property type="component" value="Chromosome"/>
</dbReference>
<dbReference type="InterPro" id="IPR011116">
    <property type="entry name" value="SecA_Wing/Scaffold"/>
</dbReference>
<dbReference type="Pfam" id="PF07517">
    <property type="entry name" value="SecA_DEAD"/>
    <property type="match status" value="1"/>
</dbReference>
<dbReference type="InterPro" id="IPR011130">
    <property type="entry name" value="SecA_preprotein_X-link_dom"/>
</dbReference>
<evidence type="ECO:0000256" key="6">
    <source>
        <dbReference type="ARBA" id="ARBA00022723"/>
    </source>
</evidence>
<evidence type="ECO:0000256" key="7">
    <source>
        <dbReference type="ARBA" id="ARBA00022741"/>
    </source>
</evidence>
<evidence type="ECO:0000256" key="10">
    <source>
        <dbReference type="ARBA" id="ARBA00022927"/>
    </source>
</evidence>
<evidence type="ECO:0000313" key="22">
    <source>
        <dbReference type="EMBL" id="QIL46543.1"/>
    </source>
</evidence>
<evidence type="ECO:0000256" key="16">
    <source>
        <dbReference type="RuleBase" id="RU003874"/>
    </source>
</evidence>
<feature type="domain" description="Helicase C-terminal" evidence="20">
    <location>
        <begin position="410"/>
        <end position="576"/>
    </location>
</feature>
<dbReference type="InterPro" id="IPR001650">
    <property type="entry name" value="Helicase_C-like"/>
</dbReference>
<comment type="cofactor">
    <cofactor evidence="1">
        <name>Zn(2+)</name>
        <dbReference type="ChEBI" id="CHEBI:29105"/>
    </cofactor>
</comment>
<feature type="region of interest" description="Disordered" evidence="18">
    <location>
        <begin position="790"/>
        <end position="842"/>
    </location>
</feature>
<dbReference type="InterPro" id="IPR011115">
    <property type="entry name" value="SecA_DEAD"/>
</dbReference>
<keyword evidence="5 15" id="KW-0963">Cytoplasm</keyword>
<dbReference type="Gene3D" id="3.40.50.300">
    <property type="entry name" value="P-loop containing nucleotide triphosphate hydrolases"/>
    <property type="match status" value="2"/>
</dbReference>
<dbReference type="InterPro" id="IPR027417">
    <property type="entry name" value="P-loop_NTPase"/>
</dbReference>
<dbReference type="InterPro" id="IPR014001">
    <property type="entry name" value="Helicase_ATP-bd"/>
</dbReference>
<dbReference type="InterPro" id="IPR004027">
    <property type="entry name" value="SEC_C_motif"/>
</dbReference>
<dbReference type="RefSeq" id="WP_166007931.1">
    <property type="nucleotide sequence ID" value="NZ_CP049886.1"/>
</dbReference>
<proteinExistence type="inferred from homology"/>
<dbReference type="Pfam" id="PF02810">
    <property type="entry name" value="SEC-C"/>
    <property type="match status" value="1"/>
</dbReference>
<feature type="binding site" evidence="15">
    <location>
        <begin position="103"/>
        <end position="107"/>
    </location>
    <ligand>
        <name>ATP</name>
        <dbReference type="ChEBI" id="CHEBI:30616"/>
    </ligand>
</feature>
<dbReference type="GO" id="GO:0005829">
    <property type="term" value="C:cytosol"/>
    <property type="evidence" value="ECO:0007669"/>
    <property type="project" value="TreeGrafter"/>
</dbReference>
<dbReference type="PANTHER" id="PTHR30612">
    <property type="entry name" value="SECA INNER MEMBRANE COMPONENT OF SEC PROTEIN SECRETION SYSTEM"/>
    <property type="match status" value="1"/>
</dbReference>
<dbReference type="GO" id="GO:0031522">
    <property type="term" value="C:cell envelope Sec protein transport complex"/>
    <property type="evidence" value="ECO:0007669"/>
    <property type="project" value="TreeGrafter"/>
</dbReference>
<dbReference type="PRINTS" id="PR00906">
    <property type="entry name" value="SECA"/>
</dbReference>
<keyword evidence="6" id="KW-0479">Metal-binding</keyword>
<evidence type="ECO:0000256" key="11">
    <source>
        <dbReference type="ARBA" id="ARBA00022967"/>
    </source>
</evidence>
<evidence type="ECO:0000256" key="3">
    <source>
        <dbReference type="ARBA" id="ARBA00022448"/>
    </source>
</evidence>
<dbReference type="Pfam" id="PF21090">
    <property type="entry name" value="P-loop_SecA"/>
    <property type="match status" value="2"/>
</dbReference>
<evidence type="ECO:0000259" key="19">
    <source>
        <dbReference type="PROSITE" id="PS51192"/>
    </source>
</evidence>
<feature type="binding site" evidence="15">
    <location>
        <position position="85"/>
    </location>
    <ligand>
        <name>ATP</name>
        <dbReference type="ChEBI" id="CHEBI:30616"/>
    </ligand>
</feature>
<sequence>MANFLKKMVESDKKELKRLEKIADQVDALAEGMEALSDEALTAKTAEFKQRVADGESLDSLLPEAFAVVREGAKRVLGLYPYRVQIMGGVVLHDGNIPEMKTGEGKTLTATMPVYLNALTGEGVHVVTVNEYLSTRDASEMGELYNFLGLSVGLNLNEKSSEEKRMAYACDITYSTNSELGFDYLRDNMVVYREQMVQRPLNYAIVDEVDSILIDEARTPLIISGQAEKSTALYSRADNFVKRLVADEDYKIDVQSKTIALTEEGITKAEETFGLENLYDIENTALTHHLDNALRANFIMLLDIDYVVQDGKVMIVDQFTGRIMDGRRYSDGLHQAIESKEGVEIEDETKTMANVTYQNFFRMYKKLSGMTGTAKTEEEEFREIYNIQVIQIPTNRPLIRDDRADLLYPTLESKFKAVVEDIQERHEAGQPVLVGTVAVETSELISHLLDQANIPHEVLNAKNHFKEAEIILNAGQKGAVTIATNMAGRGTDIKLGLGVKENGGLAVIGTERHESRRIDNQLRGRAGRQGDPGVSQFYLSLEDDLMKRFGSEKVKAMLDRFKIADDEAVIQSKMLSKQVESAQKRVEGNNYDTRKNVLQYDDVMREQREIIYSQRHEVIMEDDTLTPVVMGMINRAIEQVVTDHTSAPDKKDWNLQGIVDFAGNCLVHEDDISLADIEEKTPAEMMTFLNEKAQAIFDEKVEILNGSEQLLEFQKVVILRVVDMKWTDHIDAMDQLRESIGLRAYGQNNPLVEYQQEGYRMFEAMVGSIEYDVTRLFMKSEIRQNVQREQVAQGEAVQPSDDEGKVSADQTKQPRQVEKVGRNEMCPCGSGKKFKNCHGKDL</sequence>
<dbReference type="GO" id="GO:0043952">
    <property type="term" value="P:protein transport by the Sec complex"/>
    <property type="evidence" value="ECO:0007669"/>
    <property type="project" value="TreeGrafter"/>
</dbReference>
<dbReference type="GO" id="GO:0008564">
    <property type="term" value="F:protein-exporting ATPase activity"/>
    <property type="evidence" value="ECO:0007669"/>
    <property type="project" value="UniProtKB-EC"/>
</dbReference>
<dbReference type="CDD" id="cd18803">
    <property type="entry name" value="SF2_C_secA"/>
    <property type="match status" value="1"/>
</dbReference>
<evidence type="ECO:0000259" key="21">
    <source>
        <dbReference type="PROSITE" id="PS51196"/>
    </source>
</evidence>
<keyword evidence="7 15" id="KW-0547">Nucleotide-binding</keyword>
<reference evidence="22 23" key="1">
    <citation type="submission" date="2020-03" db="EMBL/GenBank/DDBJ databases">
        <title>Vagococcus sp. nov., isolated from beetles.</title>
        <authorList>
            <person name="Hyun D.-W."/>
            <person name="Bae J.-W."/>
        </authorList>
    </citation>
    <scope>NUCLEOTIDE SEQUENCE [LARGE SCALE GENOMIC DNA]</scope>
    <source>
        <strain evidence="22 23">HDW17A</strain>
    </source>
</reference>
<evidence type="ECO:0000256" key="12">
    <source>
        <dbReference type="ARBA" id="ARBA00023010"/>
    </source>
</evidence>
<dbReference type="GO" id="GO:0017038">
    <property type="term" value="P:protein import"/>
    <property type="evidence" value="ECO:0007669"/>
    <property type="project" value="InterPro"/>
</dbReference>
<dbReference type="Gene3D" id="3.90.1440.10">
    <property type="entry name" value="SecA, preprotein cross-linking domain"/>
    <property type="match status" value="1"/>
</dbReference>
<evidence type="ECO:0000256" key="8">
    <source>
        <dbReference type="ARBA" id="ARBA00022833"/>
    </source>
</evidence>
<keyword evidence="4 15" id="KW-1003">Cell membrane</keyword>
<dbReference type="InterPro" id="IPR036266">
    <property type="entry name" value="SecA_Wing/Scaffold_sf"/>
</dbReference>
<dbReference type="NCBIfam" id="NF006630">
    <property type="entry name" value="PRK09200.1"/>
    <property type="match status" value="1"/>
</dbReference>
<evidence type="ECO:0000256" key="4">
    <source>
        <dbReference type="ARBA" id="ARBA00022475"/>
    </source>
</evidence>
<organism evidence="22 23">
    <name type="scientific">Vagococcus coleopterorum</name>
    <dbReference type="NCBI Taxonomy" id="2714946"/>
    <lineage>
        <taxon>Bacteria</taxon>
        <taxon>Bacillati</taxon>
        <taxon>Bacillota</taxon>
        <taxon>Bacilli</taxon>
        <taxon>Lactobacillales</taxon>
        <taxon>Enterococcaceae</taxon>
        <taxon>Vagococcus</taxon>
    </lineage>
</organism>
<name>A0A6G8ANP0_9ENTE</name>
<dbReference type="KEGG" id="vah:G7081_05370"/>
<dbReference type="GO" id="GO:0005524">
    <property type="term" value="F:ATP binding"/>
    <property type="evidence" value="ECO:0007669"/>
    <property type="project" value="UniProtKB-UniRule"/>
</dbReference>
<dbReference type="Pfam" id="PF01043">
    <property type="entry name" value="SecA_PP_bind"/>
    <property type="match status" value="1"/>
</dbReference>
<evidence type="ECO:0000256" key="15">
    <source>
        <dbReference type="HAMAP-Rule" id="MF_01382"/>
    </source>
</evidence>
<gene>
    <name evidence="15 22" type="primary">secA</name>
    <name evidence="22" type="ORF">G7081_05370</name>
</gene>
<keyword evidence="17" id="KW-0175">Coiled coil</keyword>
<dbReference type="InterPro" id="IPR020937">
    <property type="entry name" value="SecA_CS"/>
</dbReference>
<dbReference type="GO" id="GO:0046872">
    <property type="term" value="F:metal ion binding"/>
    <property type="evidence" value="ECO:0007669"/>
    <property type="project" value="UniProtKB-KW"/>
</dbReference>
<dbReference type="CDD" id="cd17928">
    <property type="entry name" value="DEXDc_SecA"/>
    <property type="match status" value="1"/>
</dbReference>
<evidence type="ECO:0000256" key="14">
    <source>
        <dbReference type="ARBA" id="ARBA00034006"/>
    </source>
</evidence>
<keyword evidence="3 15" id="KW-0813">Transport</keyword>
<keyword evidence="11 15" id="KW-1278">Translocase</keyword>
<evidence type="ECO:0000256" key="1">
    <source>
        <dbReference type="ARBA" id="ARBA00001947"/>
    </source>
</evidence>
<evidence type="ECO:0000256" key="18">
    <source>
        <dbReference type="SAM" id="MobiDB-lite"/>
    </source>
</evidence>
<dbReference type="InterPro" id="IPR000185">
    <property type="entry name" value="SecA"/>
</dbReference>
<dbReference type="PROSITE" id="PS51194">
    <property type="entry name" value="HELICASE_CTER"/>
    <property type="match status" value="1"/>
</dbReference>